<dbReference type="InterPro" id="IPR035969">
    <property type="entry name" value="Rab-GAP_TBC_sf"/>
</dbReference>
<reference evidence="12 13" key="1">
    <citation type="submission" date="2015-08" db="EMBL/GenBank/DDBJ databases">
        <title>The genome of the Asian arowana (Scleropages formosus).</title>
        <authorList>
            <person name="Tan M.H."/>
            <person name="Gan H.M."/>
            <person name="Croft L.J."/>
            <person name="Austin C.M."/>
        </authorList>
    </citation>
    <scope>NUCLEOTIDE SEQUENCE [LARGE SCALE GENOMIC DNA]</scope>
    <source>
        <strain evidence="12">Aro1</strain>
    </source>
</reference>
<dbReference type="Pfam" id="PF11830">
    <property type="entry name" value="DUF3350"/>
    <property type="match status" value="1"/>
</dbReference>
<evidence type="ECO:0000256" key="3">
    <source>
        <dbReference type="ARBA" id="ARBA00022481"/>
    </source>
</evidence>
<dbReference type="GO" id="GO:0005096">
    <property type="term" value="F:GTPase activator activity"/>
    <property type="evidence" value="ECO:0007669"/>
    <property type="project" value="UniProtKB-KW"/>
</dbReference>
<dbReference type="SUPFAM" id="SSF47923">
    <property type="entry name" value="Ypt/Rab-GAP domain of gyp1p"/>
    <property type="match status" value="2"/>
</dbReference>
<dbReference type="InterPro" id="IPR050302">
    <property type="entry name" value="Rab_GAP_TBC_domain"/>
</dbReference>
<dbReference type="Gene3D" id="1.10.8.270">
    <property type="entry name" value="putative rabgap domain of human tbc1 domain family member 14 like domains"/>
    <property type="match status" value="1"/>
</dbReference>
<keyword evidence="4" id="KW-0963">Cytoplasm</keyword>
<keyword evidence="3" id="KW-0488">Methylation</keyword>
<dbReference type="Gene3D" id="1.10.10.2750">
    <property type="match status" value="1"/>
</dbReference>
<sequence length="476" mass="54990">MFSIWQDFTTKMACIVDPCSASKDESRRNGGAPLAEGVGPEARVAVEGRGSRRWPAARERWKKAILQQILLLRMERENQKLQASESHLKNKRLKLDYEEITPCLKEVTLVWEQMLGTPGRAKVQFDMEKIHSAVWQGVPRPRRGEIWKFLSEQHLLRHRVSSRSTARERETPYKDLLGQLTSQQHAILIDLGRTFPTHPYFSAKLGTGQLSLYNLLKAYSVLDPEVGYCQGLSFVAGVLLLHMDEEEAFDMLAFLMYDMGLRKQYRPDMIILQIQMYQLSRLLHDYHRELYSHLEKHEIGPSLYATPWFLTAFASHFPMGFVARVFDMLFLQGSEAIFKVALSLLGSHKPLIMQYNNLEAIVDFIKTTLPKLGLVQMEKTINQVLEMDLSKQLQAYEVEYHVLQDQLLDTPASTSLSQQQRMAQLEKANRCLRQQNLDLLEELQVSQLPSHHLTDTFLSGNRQFAVHQMRHFVYLS</sequence>
<dbReference type="STRING" id="113540.ENSSFOP00015037832"/>
<evidence type="ECO:0000256" key="8">
    <source>
        <dbReference type="ARBA" id="ARBA00072013"/>
    </source>
</evidence>
<organism evidence="12 13">
    <name type="scientific">Scleropages formosus</name>
    <name type="common">Asian bonytongue</name>
    <name type="synonym">Osteoglossum formosum</name>
    <dbReference type="NCBI Taxonomy" id="113540"/>
    <lineage>
        <taxon>Eukaryota</taxon>
        <taxon>Metazoa</taxon>
        <taxon>Chordata</taxon>
        <taxon>Craniata</taxon>
        <taxon>Vertebrata</taxon>
        <taxon>Euteleostomi</taxon>
        <taxon>Actinopterygii</taxon>
        <taxon>Neopterygii</taxon>
        <taxon>Teleostei</taxon>
        <taxon>Osteoglossocephala</taxon>
        <taxon>Osteoglossomorpha</taxon>
        <taxon>Osteoglossiformes</taxon>
        <taxon>Osteoglossidae</taxon>
        <taxon>Scleropages</taxon>
    </lineage>
</organism>
<dbReference type="FunFam" id="1.10.472.80:FF:000003">
    <property type="entry name" value="Putative TBC1 domain family member 1"/>
    <property type="match status" value="1"/>
</dbReference>
<dbReference type="EMBL" id="JARO02010532">
    <property type="protein sequence ID" value="KPP60619.1"/>
    <property type="molecule type" value="Genomic_DNA"/>
</dbReference>
<dbReference type="Proteomes" id="UP000034805">
    <property type="component" value="Unassembled WGS sequence"/>
</dbReference>
<keyword evidence="7" id="KW-0007">Acetylation</keyword>
<dbReference type="InterPro" id="IPR000195">
    <property type="entry name" value="Rab-GAP-TBC_dom"/>
</dbReference>
<evidence type="ECO:0000256" key="2">
    <source>
        <dbReference type="ARBA" id="ARBA00022468"/>
    </source>
</evidence>
<dbReference type="SMART" id="SM00164">
    <property type="entry name" value="TBC"/>
    <property type="match status" value="1"/>
</dbReference>
<proteinExistence type="predicted"/>
<dbReference type="PROSITE" id="PS50086">
    <property type="entry name" value="TBC_RABGAP"/>
    <property type="match status" value="1"/>
</dbReference>
<dbReference type="AlphaFoldDB" id="A0A0P7UM15"/>
<dbReference type="PANTHER" id="PTHR47219">
    <property type="entry name" value="RAB GTPASE-ACTIVATING PROTEIN 1-LIKE"/>
    <property type="match status" value="1"/>
</dbReference>
<feature type="coiled-coil region" evidence="10">
    <location>
        <begin position="386"/>
        <end position="442"/>
    </location>
</feature>
<accession>A0A0P7UM15</accession>
<dbReference type="GO" id="GO:0032869">
    <property type="term" value="P:cellular response to insulin stimulus"/>
    <property type="evidence" value="ECO:0007669"/>
    <property type="project" value="UniProtKB-ARBA"/>
</dbReference>
<evidence type="ECO:0000313" key="12">
    <source>
        <dbReference type="EMBL" id="KPP60619.1"/>
    </source>
</evidence>
<keyword evidence="10" id="KW-0175">Coiled coil</keyword>
<evidence type="ECO:0000256" key="10">
    <source>
        <dbReference type="SAM" id="Coils"/>
    </source>
</evidence>
<comment type="caution">
    <text evidence="12">The sequence shown here is derived from an EMBL/GenBank/DDBJ whole genome shotgun (WGS) entry which is preliminary data.</text>
</comment>
<dbReference type="FunFam" id="1.10.10.2750:FF:000002">
    <property type="entry name" value="TBC1 domain family member 4"/>
    <property type="match status" value="1"/>
</dbReference>
<evidence type="ECO:0000313" key="13">
    <source>
        <dbReference type="Proteomes" id="UP000034805"/>
    </source>
</evidence>
<feature type="domain" description="Rab-GAP TBC" evidence="11">
    <location>
        <begin position="137"/>
        <end position="333"/>
    </location>
</feature>
<evidence type="ECO:0000259" key="11">
    <source>
        <dbReference type="PROSITE" id="PS50086"/>
    </source>
</evidence>
<evidence type="ECO:0000256" key="7">
    <source>
        <dbReference type="ARBA" id="ARBA00022990"/>
    </source>
</evidence>
<protein>
    <recommendedName>
        <fullName evidence="8">TBC1 domain family member 4</fullName>
    </recommendedName>
    <alternativeName>
        <fullName evidence="9">Akt substrate of 160 kDa</fullName>
    </alternativeName>
</protein>
<evidence type="ECO:0000256" key="5">
    <source>
        <dbReference type="ARBA" id="ARBA00022553"/>
    </source>
</evidence>
<dbReference type="FunFam" id="1.10.8.270:FF:000001">
    <property type="entry name" value="TBC1 domain family member 1"/>
    <property type="match status" value="1"/>
</dbReference>
<dbReference type="PANTHER" id="PTHR47219:SF18">
    <property type="entry name" value="TBC1 DOMAIN FAMILY MEMBER 1 ISOFORM X1"/>
    <property type="match status" value="1"/>
</dbReference>
<name>A0A0P7UM15_SCLFO</name>
<keyword evidence="6" id="KW-0677">Repeat</keyword>
<gene>
    <name evidence="12" type="ORF">Z043_121364</name>
</gene>
<comment type="subcellular location">
    <subcellularLocation>
        <location evidence="1">Cytoplasm</location>
    </subcellularLocation>
</comment>
<keyword evidence="2" id="KW-0343">GTPase activation</keyword>
<evidence type="ECO:0000256" key="6">
    <source>
        <dbReference type="ARBA" id="ARBA00022737"/>
    </source>
</evidence>
<evidence type="ECO:0000256" key="1">
    <source>
        <dbReference type="ARBA" id="ARBA00004496"/>
    </source>
</evidence>
<evidence type="ECO:0000256" key="9">
    <source>
        <dbReference type="ARBA" id="ARBA00081861"/>
    </source>
</evidence>
<dbReference type="InterPro" id="IPR021785">
    <property type="entry name" value="DUF3350"/>
</dbReference>
<keyword evidence="5" id="KW-0597">Phosphoprotein</keyword>
<evidence type="ECO:0000256" key="4">
    <source>
        <dbReference type="ARBA" id="ARBA00022490"/>
    </source>
</evidence>
<dbReference type="Pfam" id="PF00566">
    <property type="entry name" value="RabGAP-TBC"/>
    <property type="match status" value="1"/>
</dbReference>
<dbReference type="GO" id="GO:0005737">
    <property type="term" value="C:cytoplasm"/>
    <property type="evidence" value="ECO:0007669"/>
    <property type="project" value="UniProtKB-SubCell"/>
</dbReference>
<dbReference type="Gene3D" id="1.10.472.80">
    <property type="entry name" value="Ypt/Rab-GAP domain of gyp1p, domain 3"/>
    <property type="match status" value="1"/>
</dbReference>